<evidence type="ECO:0000256" key="2">
    <source>
        <dbReference type="ARBA" id="ARBA00023015"/>
    </source>
</evidence>
<gene>
    <name evidence="8" type="ORF">BHU72_07390</name>
</gene>
<keyword evidence="9" id="KW-1185">Reference proteome</keyword>
<dbReference type="PANTHER" id="PTHR43214">
    <property type="entry name" value="TWO-COMPONENT RESPONSE REGULATOR"/>
    <property type="match status" value="1"/>
</dbReference>
<evidence type="ECO:0000259" key="6">
    <source>
        <dbReference type="PROSITE" id="PS50043"/>
    </source>
</evidence>
<dbReference type="AlphaFoldDB" id="A0A1E5L4R5"/>
<dbReference type="PANTHER" id="PTHR43214:SF43">
    <property type="entry name" value="TWO-COMPONENT RESPONSE REGULATOR"/>
    <property type="match status" value="1"/>
</dbReference>
<comment type="caution">
    <text evidence="8">The sequence shown here is derived from an EMBL/GenBank/DDBJ whole genome shotgun (WGS) entry which is preliminary data.</text>
</comment>
<dbReference type="InterPro" id="IPR001789">
    <property type="entry name" value="Sig_transdc_resp-reg_receiver"/>
</dbReference>
<feature type="modified residue" description="4-aspartylphosphate" evidence="5">
    <location>
        <position position="54"/>
    </location>
</feature>
<evidence type="ECO:0000259" key="7">
    <source>
        <dbReference type="PROSITE" id="PS50110"/>
    </source>
</evidence>
<dbReference type="Pfam" id="PF00072">
    <property type="entry name" value="Response_reg"/>
    <property type="match status" value="1"/>
</dbReference>
<evidence type="ECO:0000256" key="3">
    <source>
        <dbReference type="ARBA" id="ARBA00023125"/>
    </source>
</evidence>
<dbReference type="SUPFAM" id="SSF52172">
    <property type="entry name" value="CheY-like"/>
    <property type="match status" value="1"/>
</dbReference>
<dbReference type="InterPro" id="IPR058245">
    <property type="entry name" value="NreC/VraR/RcsB-like_REC"/>
</dbReference>
<dbReference type="GO" id="GO:0000160">
    <property type="term" value="P:phosphorelay signal transduction system"/>
    <property type="evidence" value="ECO:0007669"/>
    <property type="project" value="InterPro"/>
</dbReference>
<reference evidence="8 9" key="1">
    <citation type="submission" date="2016-09" db="EMBL/GenBank/DDBJ databases">
        <title>Desulfuribacillus arsenicus sp. nov., an obligately anaerobic, dissimilatory arsenic- and antimonate-reducing bacterium isolated from anoxic sediments.</title>
        <authorList>
            <person name="Abin C.A."/>
            <person name="Hollibaugh J.T."/>
        </authorList>
    </citation>
    <scope>NUCLEOTIDE SEQUENCE [LARGE SCALE GENOMIC DNA]</scope>
    <source>
        <strain evidence="8 9">MLFW-2</strain>
    </source>
</reference>
<dbReference type="InterPro" id="IPR016032">
    <property type="entry name" value="Sig_transdc_resp-reg_C-effctor"/>
</dbReference>
<name>A0A1E5L4R5_9FIRM</name>
<dbReference type="SMART" id="SM00448">
    <property type="entry name" value="REC"/>
    <property type="match status" value="1"/>
</dbReference>
<dbReference type="EMBL" id="MJAT01000035">
    <property type="protein sequence ID" value="OEH85003.1"/>
    <property type="molecule type" value="Genomic_DNA"/>
</dbReference>
<dbReference type="SMART" id="SM00421">
    <property type="entry name" value="HTH_LUXR"/>
    <property type="match status" value="1"/>
</dbReference>
<dbReference type="Gene3D" id="3.40.50.2300">
    <property type="match status" value="1"/>
</dbReference>
<dbReference type="SUPFAM" id="SSF46894">
    <property type="entry name" value="C-terminal effector domain of the bipartite response regulators"/>
    <property type="match status" value="1"/>
</dbReference>
<dbReference type="InterPro" id="IPR039420">
    <property type="entry name" value="WalR-like"/>
</dbReference>
<feature type="domain" description="HTH luxR-type" evidence="6">
    <location>
        <begin position="149"/>
        <end position="214"/>
    </location>
</feature>
<dbReference type="InterPro" id="IPR000792">
    <property type="entry name" value="Tscrpt_reg_LuxR_C"/>
</dbReference>
<dbReference type="CDD" id="cd17535">
    <property type="entry name" value="REC_NarL-like"/>
    <property type="match status" value="1"/>
</dbReference>
<keyword evidence="3" id="KW-0238">DNA-binding</keyword>
<proteinExistence type="predicted"/>
<dbReference type="Pfam" id="PF00196">
    <property type="entry name" value="GerE"/>
    <property type="match status" value="1"/>
</dbReference>
<dbReference type="PRINTS" id="PR00038">
    <property type="entry name" value="HTHLUXR"/>
</dbReference>
<evidence type="ECO:0008006" key="10">
    <source>
        <dbReference type="Google" id="ProtNLM"/>
    </source>
</evidence>
<evidence type="ECO:0000256" key="4">
    <source>
        <dbReference type="ARBA" id="ARBA00023163"/>
    </source>
</evidence>
<protein>
    <recommendedName>
        <fullName evidence="10">DNA-binding response regulator</fullName>
    </recommendedName>
</protein>
<evidence type="ECO:0000313" key="8">
    <source>
        <dbReference type="EMBL" id="OEH85003.1"/>
    </source>
</evidence>
<feature type="domain" description="Response regulatory" evidence="7">
    <location>
        <begin position="4"/>
        <end position="119"/>
    </location>
</feature>
<sequence length="216" mass="23990">MEISLILADDHVVLRKGLVNLLSNHGFQIVAEVGDGIELIEVLKTSKADVVILDISMPKLGGLDAIEEIRKISDSIKIIMLTMHKDVEFLQRAISLGANGYVLKSTGEVQLVNAIKQVVSGEVAIDFGISEYIQEDFLGNLETHKSHPNDNLTVSLTSREVEILKLVAKGYTDKEISNRLYISVKTIEKHKTNIKKKIGVKRLAELIRYAVDRGFI</sequence>
<keyword evidence="2" id="KW-0805">Transcription regulation</keyword>
<dbReference type="Proteomes" id="UP000095255">
    <property type="component" value="Unassembled WGS sequence"/>
</dbReference>
<dbReference type="PROSITE" id="PS50110">
    <property type="entry name" value="RESPONSE_REGULATORY"/>
    <property type="match status" value="1"/>
</dbReference>
<accession>A0A1E5L4R5</accession>
<keyword evidence="1 5" id="KW-0597">Phosphoprotein</keyword>
<evidence type="ECO:0000256" key="5">
    <source>
        <dbReference type="PROSITE-ProRule" id="PRU00169"/>
    </source>
</evidence>
<organism evidence="8 9">
    <name type="scientific">Desulfuribacillus stibiiarsenatis</name>
    <dbReference type="NCBI Taxonomy" id="1390249"/>
    <lineage>
        <taxon>Bacteria</taxon>
        <taxon>Bacillati</taxon>
        <taxon>Bacillota</taxon>
        <taxon>Desulfuribacillia</taxon>
        <taxon>Desulfuribacillales</taxon>
        <taxon>Desulfuribacillaceae</taxon>
        <taxon>Desulfuribacillus</taxon>
    </lineage>
</organism>
<dbReference type="RefSeq" id="WP_069702738.1">
    <property type="nucleotide sequence ID" value="NZ_MJAT01000035.1"/>
</dbReference>
<dbReference type="GO" id="GO:0003677">
    <property type="term" value="F:DNA binding"/>
    <property type="evidence" value="ECO:0007669"/>
    <property type="project" value="UniProtKB-KW"/>
</dbReference>
<dbReference type="GO" id="GO:0006355">
    <property type="term" value="P:regulation of DNA-templated transcription"/>
    <property type="evidence" value="ECO:0007669"/>
    <property type="project" value="InterPro"/>
</dbReference>
<dbReference type="CDD" id="cd06170">
    <property type="entry name" value="LuxR_C_like"/>
    <property type="match status" value="1"/>
</dbReference>
<keyword evidence="4" id="KW-0804">Transcription</keyword>
<evidence type="ECO:0000313" key="9">
    <source>
        <dbReference type="Proteomes" id="UP000095255"/>
    </source>
</evidence>
<dbReference type="InterPro" id="IPR011006">
    <property type="entry name" value="CheY-like_superfamily"/>
</dbReference>
<dbReference type="STRING" id="1390249.BHU72_07390"/>
<dbReference type="PROSITE" id="PS50043">
    <property type="entry name" value="HTH_LUXR_2"/>
    <property type="match status" value="1"/>
</dbReference>
<evidence type="ECO:0000256" key="1">
    <source>
        <dbReference type="ARBA" id="ARBA00022553"/>
    </source>
</evidence>